<dbReference type="Pfam" id="PF04203">
    <property type="entry name" value="Sortase"/>
    <property type="match status" value="1"/>
</dbReference>
<reference evidence="4" key="1">
    <citation type="submission" date="2017-09" db="EMBL/GenBank/DDBJ databases">
        <title>Depth-based differentiation of microbial function through sediment-hosted aquifers and enrichment of novel symbionts in the deep terrestrial subsurface.</title>
        <authorList>
            <person name="Probst A.J."/>
            <person name="Ladd B."/>
            <person name="Jarett J.K."/>
            <person name="Geller-Mcgrath D.E."/>
            <person name="Sieber C.M.K."/>
            <person name="Emerson J.B."/>
            <person name="Anantharaman K."/>
            <person name="Thomas B.C."/>
            <person name="Malmstrom R."/>
            <person name="Stieglmeier M."/>
            <person name="Klingl A."/>
            <person name="Woyke T."/>
            <person name="Ryan C.M."/>
            <person name="Banfield J.F."/>
        </authorList>
    </citation>
    <scope>NUCLEOTIDE SEQUENCE [LARGE SCALE GENOMIC DNA]</scope>
</reference>
<evidence type="ECO:0000313" key="4">
    <source>
        <dbReference type="Proteomes" id="UP000229756"/>
    </source>
</evidence>
<comment type="caution">
    <text evidence="3">The sequence shown here is derived from an EMBL/GenBank/DDBJ whole genome shotgun (WGS) entry which is preliminary data.</text>
</comment>
<gene>
    <name evidence="3" type="ORF">CO058_00165</name>
</gene>
<dbReference type="NCBIfam" id="TIGR01076">
    <property type="entry name" value="sortase_fam"/>
    <property type="match status" value="1"/>
</dbReference>
<dbReference type="InterPro" id="IPR023365">
    <property type="entry name" value="Sortase_dom-sf"/>
</dbReference>
<keyword evidence="2" id="KW-0812">Transmembrane</keyword>
<name>A0A2M8EMR5_UNCKA</name>
<evidence type="ECO:0000256" key="2">
    <source>
        <dbReference type="SAM" id="Phobius"/>
    </source>
</evidence>
<dbReference type="AlphaFoldDB" id="A0A2M8EMR5"/>
<dbReference type="Gene3D" id="2.40.260.10">
    <property type="entry name" value="Sortase"/>
    <property type="match status" value="1"/>
</dbReference>
<proteinExistence type="predicted"/>
<sequence>MILRFFTKVLGDLFFIIGLGIALFTYAPIIYSEVVYQLKVGGLIYSEPKKEILSSEQLNSQSNLQENSFDYENIESTTPVSQDFDVIIDKISVNAPVVANVDITNEKSYMEALRSGVAHAGGTALPGQNGNMFIFAHSSLNFWQLGPYATVFNLLSKLEIGDTVVIYYEGKGYVYSIFETSIVHGWNTKPFDQEYAEPVVTLVTCDPPGTTQNRRVVKGRLVL</sequence>
<feature type="transmembrane region" description="Helical" evidence="2">
    <location>
        <begin position="12"/>
        <end position="31"/>
    </location>
</feature>
<dbReference type="EMBL" id="PFSJ01000003">
    <property type="protein sequence ID" value="PJC24033.1"/>
    <property type="molecule type" value="Genomic_DNA"/>
</dbReference>
<organism evidence="3 4">
    <name type="scientific">candidate division WWE3 bacterium CG_4_9_14_0_2_um_filter_35_11</name>
    <dbReference type="NCBI Taxonomy" id="1975077"/>
    <lineage>
        <taxon>Bacteria</taxon>
        <taxon>Katanobacteria</taxon>
    </lineage>
</organism>
<protein>
    <recommendedName>
        <fullName evidence="5">Sortase</fullName>
    </recommendedName>
</protein>
<evidence type="ECO:0000313" key="3">
    <source>
        <dbReference type="EMBL" id="PJC24033.1"/>
    </source>
</evidence>
<accession>A0A2M8EMR5</accession>
<dbReference type="InterPro" id="IPR005754">
    <property type="entry name" value="Sortase"/>
</dbReference>
<keyword evidence="1" id="KW-0378">Hydrolase</keyword>
<evidence type="ECO:0008006" key="5">
    <source>
        <dbReference type="Google" id="ProtNLM"/>
    </source>
</evidence>
<dbReference type="GO" id="GO:0016787">
    <property type="term" value="F:hydrolase activity"/>
    <property type="evidence" value="ECO:0007669"/>
    <property type="project" value="UniProtKB-KW"/>
</dbReference>
<dbReference type="Proteomes" id="UP000229756">
    <property type="component" value="Unassembled WGS sequence"/>
</dbReference>
<keyword evidence="2" id="KW-1133">Transmembrane helix</keyword>
<keyword evidence="2" id="KW-0472">Membrane</keyword>
<evidence type="ECO:0000256" key="1">
    <source>
        <dbReference type="ARBA" id="ARBA00022801"/>
    </source>
</evidence>
<dbReference type="SUPFAM" id="SSF63817">
    <property type="entry name" value="Sortase"/>
    <property type="match status" value="1"/>
</dbReference>